<evidence type="ECO:0000256" key="1">
    <source>
        <dbReference type="SAM" id="MobiDB-lite"/>
    </source>
</evidence>
<evidence type="ECO:0008006" key="3">
    <source>
        <dbReference type="Google" id="ProtNLM"/>
    </source>
</evidence>
<evidence type="ECO:0000313" key="2">
    <source>
        <dbReference type="EMBL" id="ABG09913.1"/>
    </source>
</evidence>
<proteinExistence type="predicted"/>
<organism evidence="2">
    <name type="scientific">Mycobacterium sp. (strain MCS)</name>
    <dbReference type="NCBI Taxonomy" id="164756"/>
    <lineage>
        <taxon>Bacteria</taxon>
        <taxon>Bacillati</taxon>
        <taxon>Actinomycetota</taxon>
        <taxon>Actinomycetes</taxon>
        <taxon>Mycobacteriales</taxon>
        <taxon>Mycobacteriaceae</taxon>
        <taxon>Mycobacterium</taxon>
    </lineage>
</organism>
<feature type="compositionally biased region" description="Basic and acidic residues" evidence="1">
    <location>
        <begin position="26"/>
        <end position="43"/>
    </location>
</feature>
<feature type="region of interest" description="Disordered" evidence="1">
    <location>
        <begin position="1"/>
        <end position="106"/>
    </location>
</feature>
<feature type="compositionally biased region" description="Basic and acidic residues" evidence="1">
    <location>
        <begin position="85"/>
        <end position="106"/>
    </location>
</feature>
<dbReference type="KEGG" id="mmc:Mmcs_3807"/>
<feature type="region of interest" description="Disordered" evidence="1">
    <location>
        <begin position="175"/>
        <end position="198"/>
    </location>
</feature>
<name>A0A5Q5BNJ1_MYCSS</name>
<sequence>MPESSTTATDSGSSTGAEGGAQHQDSTGRELPADSPEATERQDNPASEAPGTDTGGGAGEPVADSRQVSDDPPADLQEGEPDPADDGKPDREAAKYRRERNEARAEVDRLRATVETFQRAEVERLAALKLIDGRDVWAAGAKLADLLADDGTVDIEKVSAAAQEIAATRRHWAKQAAAPASVVTGNQKPGYGDDEKTTWGDVFQRVRNGVAPEDR</sequence>
<dbReference type="AlphaFoldDB" id="A0A5Q5BNJ1"/>
<accession>A0A5Q5BNJ1</accession>
<protein>
    <recommendedName>
        <fullName evidence="3">Scaffolding protein</fullName>
    </recommendedName>
</protein>
<dbReference type="EMBL" id="CP000384">
    <property type="protein sequence ID" value="ABG09913.1"/>
    <property type="molecule type" value="Genomic_DNA"/>
</dbReference>
<reference evidence="2" key="1">
    <citation type="submission" date="2006-06" db="EMBL/GenBank/DDBJ databases">
        <title>Complete sequence of chromosome of Mycobacterium sp. MCS.</title>
        <authorList>
            <consortium name="US DOE Joint Genome Institute"/>
            <person name="Copeland A."/>
            <person name="Lucas S."/>
            <person name="Lapidus A."/>
            <person name="Barry K."/>
            <person name="Detter J.C."/>
            <person name="Glavina del Rio T."/>
            <person name="Hammon N."/>
            <person name="Israni S."/>
            <person name="Dalin E."/>
            <person name="Tice H."/>
            <person name="Pitluck S."/>
            <person name="Martinez M."/>
            <person name="Schmutz J."/>
            <person name="Larimer F."/>
            <person name="Land M."/>
            <person name="Hauser L."/>
            <person name="Kyrpides N."/>
            <person name="Kim E."/>
            <person name="Miller C.D."/>
            <person name="Hughes J.E."/>
            <person name="Anderson A.J."/>
            <person name="Sims R.C."/>
            <person name="Richardson P."/>
        </authorList>
    </citation>
    <scope>NUCLEOTIDE SEQUENCE [LARGE SCALE GENOMIC DNA]</scope>
    <source>
        <strain evidence="2">MCS</strain>
    </source>
</reference>
<feature type="compositionally biased region" description="Low complexity" evidence="1">
    <location>
        <begin position="1"/>
        <end position="16"/>
    </location>
</feature>
<gene>
    <name evidence="2" type="ordered locus">Mmcs_3807</name>
</gene>